<evidence type="ECO:0000313" key="3">
    <source>
        <dbReference type="Proteomes" id="UP000620064"/>
    </source>
</evidence>
<feature type="transmembrane region" description="Helical" evidence="1">
    <location>
        <begin position="124"/>
        <end position="144"/>
    </location>
</feature>
<keyword evidence="3" id="KW-1185">Reference proteome</keyword>
<feature type="transmembrane region" description="Helical" evidence="1">
    <location>
        <begin position="91"/>
        <end position="112"/>
    </location>
</feature>
<name>A0ABQ2NKA7_9FLAO</name>
<evidence type="ECO:0000256" key="1">
    <source>
        <dbReference type="SAM" id="Phobius"/>
    </source>
</evidence>
<dbReference type="Proteomes" id="UP000620064">
    <property type="component" value="Unassembled WGS sequence"/>
</dbReference>
<reference evidence="3" key="1">
    <citation type="journal article" date="2019" name="Int. J. Syst. Evol. Microbiol.">
        <title>The Global Catalogue of Microorganisms (GCM) 10K type strain sequencing project: providing services to taxonomists for standard genome sequencing and annotation.</title>
        <authorList>
            <consortium name="The Broad Institute Genomics Platform"/>
            <consortium name="The Broad Institute Genome Sequencing Center for Infectious Disease"/>
            <person name="Wu L."/>
            <person name="Ma J."/>
        </authorList>
    </citation>
    <scope>NUCLEOTIDE SEQUENCE [LARGE SCALE GENOMIC DNA]</scope>
    <source>
        <strain evidence="3">CGMCC 1.7656</strain>
    </source>
</reference>
<keyword evidence="1" id="KW-1133">Transmembrane helix</keyword>
<keyword evidence="1" id="KW-0812">Transmembrane</keyword>
<organism evidence="2 3">
    <name type="scientific">Cloacibacterium rupense</name>
    <dbReference type="NCBI Taxonomy" id="517423"/>
    <lineage>
        <taxon>Bacteria</taxon>
        <taxon>Pseudomonadati</taxon>
        <taxon>Bacteroidota</taxon>
        <taxon>Flavobacteriia</taxon>
        <taxon>Flavobacteriales</taxon>
        <taxon>Weeksellaceae</taxon>
    </lineage>
</organism>
<dbReference type="EMBL" id="BMLV01000002">
    <property type="protein sequence ID" value="GGP03340.1"/>
    <property type="molecule type" value="Genomic_DNA"/>
</dbReference>
<protein>
    <submittedName>
        <fullName evidence="2">Uncharacterized protein</fullName>
    </submittedName>
</protein>
<keyword evidence="1" id="KW-0472">Membrane</keyword>
<sequence>MISELNFEEFHKTLNELTVEGTPSYKGNLLIFFTINFSEKPFYGFVSKNEFAISKNSNIKSMPYIIRGDFKKFEDKTEVDYEIKPIKFGYYWIKLMSIIFLIIALLALFVVFSTFNNSGEINPMILVFFFTLFFSIFANVDLYLKKKKFEKLFLKNLKIKNI</sequence>
<evidence type="ECO:0000313" key="2">
    <source>
        <dbReference type="EMBL" id="GGP03340.1"/>
    </source>
</evidence>
<accession>A0ABQ2NKA7</accession>
<comment type="caution">
    <text evidence="2">The sequence shown here is derived from an EMBL/GenBank/DDBJ whole genome shotgun (WGS) entry which is preliminary data.</text>
</comment>
<gene>
    <name evidence="2" type="ORF">GCM10010992_11350</name>
</gene>
<proteinExistence type="predicted"/>